<feature type="compositionally biased region" description="Low complexity" evidence="1">
    <location>
        <begin position="41"/>
        <end position="55"/>
    </location>
</feature>
<comment type="caution">
    <text evidence="3">The sequence shown here is derived from an EMBL/GenBank/DDBJ whole genome shotgun (WGS) entry which is preliminary data.</text>
</comment>
<name>A0A4S4N2T2_9APHY</name>
<sequence length="121" mass="11582">MCFSVFTFLLMVTAASSVAAAPAPRIDIGALRQAAEFQNFNNFNGGSAQSGSSGNTEGGDVINEATGEGEIDNECGSNTAGNGGSSTSGDAIGGDGPGGGNARSGNSGDARGGSVINSASG</sequence>
<feature type="compositionally biased region" description="Gly residues" evidence="1">
    <location>
        <begin position="81"/>
        <end position="102"/>
    </location>
</feature>
<protein>
    <submittedName>
        <fullName evidence="3">Uncharacterized protein</fullName>
    </submittedName>
</protein>
<keyword evidence="2" id="KW-0732">Signal</keyword>
<keyword evidence="4" id="KW-1185">Reference proteome</keyword>
<feature type="chain" id="PRO_5020336587" evidence="2">
    <location>
        <begin position="21"/>
        <end position="121"/>
    </location>
</feature>
<organism evidence="3 4">
    <name type="scientific">Antrodiella citrinella</name>
    <dbReference type="NCBI Taxonomy" id="2447956"/>
    <lineage>
        <taxon>Eukaryota</taxon>
        <taxon>Fungi</taxon>
        <taxon>Dikarya</taxon>
        <taxon>Basidiomycota</taxon>
        <taxon>Agaricomycotina</taxon>
        <taxon>Agaricomycetes</taxon>
        <taxon>Polyporales</taxon>
        <taxon>Steccherinaceae</taxon>
        <taxon>Antrodiella</taxon>
    </lineage>
</organism>
<evidence type="ECO:0000256" key="2">
    <source>
        <dbReference type="SAM" id="SignalP"/>
    </source>
</evidence>
<gene>
    <name evidence="3" type="ORF">EUX98_g907</name>
</gene>
<dbReference type="AlphaFoldDB" id="A0A4S4N2T2"/>
<dbReference type="EMBL" id="SGPM01000008">
    <property type="protein sequence ID" value="THH33264.1"/>
    <property type="molecule type" value="Genomic_DNA"/>
</dbReference>
<evidence type="ECO:0000313" key="4">
    <source>
        <dbReference type="Proteomes" id="UP000308730"/>
    </source>
</evidence>
<feature type="signal peptide" evidence="2">
    <location>
        <begin position="1"/>
        <end position="20"/>
    </location>
</feature>
<dbReference type="Proteomes" id="UP000308730">
    <property type="component" value="Unassembled WGS sequence"/>
</dbReference>
<reference evidence="3 4" key="1">
    <citation type="submission" date="2019-02" db="EMBL/GenBank/DDBJ databases">
        <title>Genome sequencing of the rare red list fungi Antrodiella citrinella (Flaviporus citrinellus).</title>
        <authorList>
            <person name="Buettner E."/>
            <person name="Kellner H."/>
        </authorList>
    </citation>
    <scope>NUCLEOTIDE SEQUENCE [LARGE SCALE GENOMIC DNA]</scope>
    <source>
        <strain evidence="3 4">DSM 108506</strain>
    </source>
</reference>
<accession>A0A4S4N2T2</accession>
<evidence type="ECO:0000256" key="1">
    <source>
        <dbReference type="SAM" id="MobiDB-lite"/>
    </source>
</evidence>
<proteinExistence type="predicted"/>
<feature type="region of interest" description="Disordered" evidence="1">
    <location>
        <begin position="41"/>
        <end position="121"/>
    </location>
</feature>
<evidence type="ECO:0000313" key="3">
    <source>
        <dbReference type="EMBL" id="THH33264.1"/>
    </source>
</evidence>